<name>A0A1V2I1M7_9ACTN</name>
<sequence>MTASVVVAGPGFRAGRPADAARVAADLLDLLGVAGSHVYVSVPPQSDPPTAELHVHHGNEWRRLTELLTCAAVLDQPLTARHYRDGTATDIKAVWTQDGVSVQLWALFRNPEVLAATAWAGLGPGEVSDAA</sequence>
<gene>
    <name evidence="1" type="ORF">BL253_31880</name>
</gene>
<evidence type="ECO:0000313" key="2">
    <source>
        <dbReference type="Proteomes" id="UP000188929"/>
    </source>
</evidence>
<protein>
    <submittedName>
        <fullName evidence="1">Uncharacterized protein</fullName>
    </submittedName>
</protein>
<reference evidence="2" key="1">
    <citation type="submission" date="2016-10" db="EMBL/GenBank/DDBJ databases">
        <title>Frankia sp. NRRL B-16386 Genome sequencing.</title>
        <authorList>
            <person name="Ghodhbane-Gtari F."/>
            <person name="Swanson E."/>
            <person name="Gueddou A."/>
            <person name="Hezbri K."/>
            <person name="Ktari K."/>
            <person name="Nouioui I."/>
            <person name="Morris K."/>
            <person name="Simpson S."/>
            <person name="Abebe-Akele F."/>
            <person name="Thomas K."/>
            <person name="Gtari M."/>
            <person name="Tisa L.S."/>
        </authorList>
    </citation>
    <scope>NUCLEOTIDE SEQUENCE [LARGE SCALE GENOMIC DNA]</scope>
    <source>
        <strain evidence="2">NRRL B-16386</strain>
    </source>
</reference>
<keyword evidence="2" id="KW-1185">Reference proteome</keyword>
<dbReference type="AlphaFoldDB" id="A0A1V2I1M7"/>
<proteinExistence type="predicted"/>
<comment type="caution">
    <text evidence="1">The sequence shown here is derived from an EMBL/GenBank/DDBJ whole genome shotgun (WGS) entry which is preliminary data.</text>
</comment>
<organism evidence="1 2">
    <name type="scientific">Pseudofrankia asymbiotica</name>
    <dbReference type="NCBI Taxonomy" id="1834516"/>
    <lineage>
        <taxon>Bacteria</taxon>
        <taxon>Bacillati</taxon>
        <taxon>Actinomycetota</taxon>
        <taxon>Actinomycetes</taxon>
        <taxon>Frankiales</taxon>
        <taxon>Frankiaceae</taxon>
        <taxon>Pseudofrankia</taxon>
    </lineage>
</organism>
<dbReference type="STRING" id="1834516.BL253_31880"/>
<accession>A0A1V2I1M7</accession>
<dbReference type="EMBL" id="MOMC01000079">
    <property type="protein sequence ID" value="ONH23819.1"/>
    <property type="molecule type" value="Genomic_DNA"/>
</dbReference>
<evidence type="ECO:0000313" key="1">
    <source>
        <dbReference type="EMBL" id="ONH23819.1"/>
    </source>
</evidence>
<dbReference type="Proteomes" id="UP000188929">
    <property type="component" value="Unassembled WGS sequence"/>
</dbReference>